<evidence type="ECO:0000256" key="1">
    <source>
        <dbReference type="ARBA" id="ARBA00007274"/>
    </source>
</evidence>
<reference evidence="4 5" key="1">
    <citation type="submission" date="2016-10" db="EMBL/GenBank/DDBJ databases">
        <authorList>
            <person name="de Groot N.N."/>
        </authorList>
    </citation>
    <scope>NUCLEOTIDE SEQUENCE [LARGE SCALE GENOMIC DNA]</scope>
    <source>
        <strain evidence="4 5">ATCC 51327</strain>
    </source>
</reference>
<dbReference type="Pfam" id="PF14602">
    <property type="entry name" value="Hexapep_2"/>
    <property type="match status" value="1"/>
</dbReference>
<dbReference type="Gene3D" id="2.160.10.10">
    <property type="entry name" value="Hexapeptide repeat proteins"/>
    <property type="match status" value="1"/>
</dbReference>
<name>A0A1I4N5M0_9FIRM</name>
<dbReference type="AlphaFoldDB" id="A0A1I4N5M0"/>
<evidence type="ECO:0000313" key="4">
    <source>
        <dbReference type="EMBL" id="SFM10550.1"/>
    </source>
</evidence>
<gene>
    <name evidence="4" type="ORF">SAMN02983006_02810</name>
</gene>
<dbReference type="Pfam" id="PF00132">
    <property type="entry name" value="Hexapep"/>
    <property type="match status" value="1"/>
</dbReference>
<dbReference type="PANTHER" id="PTHR23416">
    <property type="entry name" value="SIALIC ACID SYNTHASE-RELATED"/>
    <property type="match status" value="1"/>
</dbReference>
<dbReference type="SUPFAM" id="SSF51161">
    <property type="entry name" value="Trimeric LpxA-like enzymes"/>
    <property type="match status" value="1"/>
</dbReference>
<keyword evidence="2 4" id="KW-0808">Transferase</keyword>
<dbReference type="Proteomes" id="UP000199006">
    <property type="component" value="Unassembled WGS sequence"/>
</dbReference>
<sequence>MTKAEFWKVIAAGEPIIAGSKAHEWLVKFSNEALKITAKLNGSYHDPEEVRTIFSELIGKSIDKSFMLFPPFYTDFGKNISVGKNVFFNTGCTFQDKGGIIIGDNTMLGQNVVLCTINHGLAPDKRNVNYSAPINIGRNVWIAARVIILPGVTIGDNAVIAAGSVVTKDVPANKLVAGVPAEIKKSVENN</sequence>
<evidence type="ECO:0000256" key="3">
    <source>
        <dbReference type="ARBA" id="ARBA00022737"/>
    </source>
</evidence>
<comment type="similarity">
    <text evidence="1">Belongs to the transferase hexapeptide repeat family.</text>
</comment>
<dbReference type="EMBL" id="FOTI01000068">
    <property type="protein sequence ID" value="SFM10550.1"/>
    <property type="molecule type" value="Genomic_DNA"/>
</dbReference>
<accession>A0A1I4N5M0</accession>
<dbReference type="RefSeq" id="WP_089862787.1">
    <property type="nucleotide sequence ID" value="NZ_FOTI01000068.1"/>
</dbReference>
<evidence type="ECO:0000313" key="5">
    <source>
        <dbReference type="Proteomes" id="UP000199006"/>
    </source>
</evidence>
<dbReference type="PANTHER" id="PTHR23416:SF23">
    <property type="entry name" value="ACETYLTRANSFERASE C18B11.09C-RELATED"/>
    <property type="match status" value="1"/>
</dbReference>
<organism evidence="4 5">
    <name type="scientific">Halanaerobium salsuginis</name>
    <dbReference type="NCBI Taxonomy" id="29563"/>
    <lineage>
        <taxon>Bacteria</taxon>
        <taxon>Bacillati</taxon>
        <taxon>Bacillota</taxon>
        <taxon>Clostridia</taxon>
        <taxon>Halanaerobiales</taxon>
        <taxon>Halanaerobiaceae</taxon>
        <taxon>Halanaerobium</taxon>
    </lineage>
</organism>
<evidence type="ECO:0000256" key="2">
    <source>
        <dbReference type="ARBA" id="ARBA00022679"/>
    </source>
</evidence>
<dbReference type="InterPro" id="IPR018357">
    <property type="entry name" value="Hexapep_transf_CS"/>
</dbReference>
<keyword evidence="3" id="KW-0677">Repeat</keyword>
<protein>
    <submittedName>
        <fullName evidence="4">Acetyltransferase (Isoleucine patch superfamily)</fullName>
    </submittedName>
</protein>
<dbReference type="InterPro" id="IPR001451">
    <property type="entry name" value="Hexapep"/>
</dbReference>
<dbReference type="PROSITE" id="PS00101">
    <property type="entry name" value="HEXAPEP_TRANSFERASES"/>
    <property type="match status" value="1"/>
</dbReference>
<dbReference type="OrthoDB" id="9801697at2"/>
<dbReference type="InterPro" id="IPR051159">
    <property type="entry name" value="Hexapeptide_acetyltransf"/>
</dbReference>
<proteinExistence type="inferred from homology"/>
<keyword evidence="5" id="KW-1185">Reference proteome</keyword>
<dbReference type="InterPro" id="IPR011004">
    <property type="entry name" value="Trimer_LpxA-like_sf"/>
</dbReference>
<dbReference type="GO" id="GO:0008374">
    <property type="term" value="F:O-acyltransferase activity"/>
    <property type="evidence" value="ECO:0007669"/>
    <property type="project" value="TreeGrafter"/>
</dbReference>
<dbReference type="STRING" id="29563.SAMN02983006_02810"/>
<dbReference type="CDD" id="cd03357">
    <property type="entry name" value="LbH_MAT_GAT"/>
    <property type="match status" value="1"/>
</dbReference>